<comment type="subcellular location">
    <subcellularLocation>
        <location evidence="1">Membrane</location>
    </subcellularLocation>
</comment>
<gene>
    <name evidence="6" type="ORF">GCM10011273_06300</name>
</gene>
<dbReference type="AlphaFoldDB" id="A0A918UNZ0"/>
<dbReference type="EMBL" id="BMZB01000001">
    <property type="protein sequence ID" value="GGZ23937.1"/>
    <property type="molecule type" value="Genomic_DNA"/>
</dbReference>
<protein>
    <submittedName>
        <fullName evidence="6">Membrane protein</fullName>
    </submittedName>
</protein>
<reference evidence="6" key="2">
    <citation type="submission" date="2020-09" db="EMBL/GenBank/DDBJ databases">
        <authorList>
            <person name="Sun Q."/>
            <person name="Kim S."/>
        </authorList>
    </citation>
    <scope>NUCLEOTIDE SEQUENCE</scope>
    <source>
        <strain evidence="6">KCTC 32296</strain>
    </source>
</reference>
<keyword evidence="3 5" id="KW-1133">Transmembrane helix</keyword>
<feature type="transmembrane region" description="Helical" evidence="5">
    <location>
        <begin position="6"/>
        <end position="29"/>
    </location>
</feature>
<dbReference type="InterPro" id="IPR001129">
    <property type="entry name" value="Membr-assoc_MAPEG"/>
</dbReference>
<comment type="caution">
    <text evidence="6">The sequence shown here is derived from an EMBL/GenBank/DDBJ whole genome shotgun (WGS) entry which is preliminary data.</text>
</comment>
<feature type="transmembrane region" description="Helical" evidence="5">
    <location>
        <begin position="83"/>
        <end position="101"/>
    </location>
</feature>
<sequence>MLHPVLALIAWTMLMLVWLYAARITALFAHKVDPQRLTDKRLLAQLPPYARDPADNYANLLEQPVLFYALSSVIHLSGWGDRLFITLAWIYVGLRIVHSLIQAVHNIIILRFCVFLCATGILGYMLIRTIRVAFNV</sequence>
<reference evidence="6" key="1">
    <citation type="journal article" date="2014" name="Int. J. Syst. Evol. Microbiol.">
        <title>Complete genome sequence of Corynebacterium casei LMG S-19264T (=DSM 44701T), isolated from a smear-ripened cheese.</title>
        <authorList>
            <consortium name="US DOE Joint Genome Institute (JGI-PGF)"/>
            <person name="Walter F."/>
            <person name="Albersmeier A."/>
            <person name="Kalinowski J."/>
            <person name="Ruckert C."/>
        </authorList>
    </citation>
    <scope>NUCLEOTIDE SEQUENCE</scope>
    <source>
        <strain evidence="6">KCTC 32296</strain>
    </source>
</reference>
<evidence type="ECO:0000256" key="4">
    <source>
        <dbReference type="ARBA" id="ARBA00023136"/>
    </source>
</evidence>
<dbReference type="Gene3D" id="1.20.120.550">
    <property type="entry name" value="Membrane associated eicosanoid/glutathione metabolism-like domain"/>
    <property type="match status" value="1"/>
</dbReference>
<organism evidence="6 7">
    <name type="scientific">Asticcacaulis endophyticus</name>
    <dbReference type="NCBI Taxonomy" id="1395890"/>
    <lineage>
        <taxon>Bacteria</taxon>
        <taxon>Pseudomonadati</taxon>
        <taxon>Pseudomonadota</taxon>
        <taxon>Alphaproteobacteria</taxon>
        <taxon>Caulobacterales</taxon>
        <taxon>Caulobacteraceae</taxon>
        <taxon>Asticcacaulis</taxon>
    </lineage>
</organism>
<evidence type="ECO:0000256" key="5">
    <source>
        <dbReference type="SAM" id="Phobius"/>
    </source>
</evidence>
<evidence type="ECO:0000256" key="3">
    <source>
        <dbReference type="ARBA" id="ARBA00022989"/>
    </source>
</evidence>
<evidence type="ECO:0000256" key="1">
    <source>
        <dbReference type="ARBA" id="ARBA00004370"/>
    </source>
</evidence>
<proteinExistence type="predicted"/>
<evidence type="ECO:0000256" key="2">
    <source>
        <dbReference type="ARBA" id="ARBA00022692"/>
    </source>
</evidence>
<evidence type="ECO:0000313" key="7">
    <source>
        <dbReference type="Proteomes" id="UP000662572"/>
    </source>
</evidence>
<name>A0A918UNZ0_9CAUL</name>
<keyword evidence="7" id="KW-1185">Reference proteome</keyword>
<dbReference type="InterPro" id="IPR023352">
    <property type="entry name" value="MAPEG-like_dom_sf"/>
</dbReference>
<dbReference type="GO" id="GO:0016020">
    <property type="term" value="C:membrane"/>
    <property type="evidence" value="ECO:0007669"/>
    <property type="project" value="UniProtKB-SubCell"/>
</dbReference>
<keyword evidence="2 5" id="KW-0812">Transmembrane</keyword>
<dbReference type="Proteomes" id="UP000662572">
    <property type="component" value="Unassembled WGS sequence"/>
</dbReference>
<dbReference type="RefSeq" id="WP_189484900.1">
    <property type="nucleotide sequence ID" value="NZ_BMZB01000001.1"/>
</dbReference>
<dbReference type="Pfam" id="PF01124">
    <property type="entry name" value="MAPEG"/>
    <property type="match status" value="1"/>
</dbReference>
<dbReference type="SUPFAM" id="SSF161084">
    <property type="entry name" value="MAPEG domain-like"/>
    <property type="match status" value="1"/>
</dbReference>
<evidence type="ECO:0000313" key="6">
    <source>
        <dbReference type="EMBL" id="GGZ23937.1"/>
    </source>
</evidence>
<feature type="transmembrane region" description="Helical" evidence="5">
    <location>
        <begin position="107"/>
        <end position="127"/>
    </location>
</feature>
<keyword evidence="4 5" id="KW-0472">Membrane</keyword>
<accession>A0A918UNZ0</accession>